<dbReference type="FunFam" id="1.20.140.10:FF:000019">
    <property type="entry name" value="Acyl-CoA dehydrogenase"/>
    <property type="match status" value="1"/>
</dbReference>
<proteinExistence type="inferred from homology"/>
<comment type="cofactor">
    <cofactor evidence="1 7">
        <name>FAD</name>
        <dbReference type="ChEBI" id="CHEBI:57692"/>
    </cofactor>
</comment>
<dbReference type="Pfam" id="PF00441">
    <property type="entry name" value="Acyl-CoA_dh_1"/>
    <property type="match status" value="1"/>
</dbReference>
<comment type="catalytic activity">
    <reaction evidence="6">
        <text>a 2,3-saturated acyl-CoA + A = a 2,3-dehydroacyl-CoA + AH2</text>
        <dbReference type="Rhea" id="RHEA:48608"/>
        <dbReference type="ChEBI" id="CHEBI:13193"/>
        <dbReference type="ChEBI" id="CHEBI:17499"/>
        <dbReference type="ChEBI" id="CHEBI:60015"/>
        <dbReference type="ChEBI" id="CHEBI:65111"/>
    </reaction>
</comment>
<keyword evidence="3 7" id="KW-0285">Flavoprotein</keyword>
<dbReference type="PROSITE" id="PS00072">
    <property type="entry name" value="ACYL_COA_DH_1"/>
    <property type="match status" value="1"/>
</dbReference>
<dbReference type="Gene3D" id="2.40.110.10">
    <property type="entry name" value="Butyryl-CoA Dehydrogenase, subunit A, domain 2"/>
    <property type="match status" value="1"/>
</dbReference>
<dbReference type="Pfam" id="PF02770">
    <property type="entry name" value="Acyl-CoA_dh_M"/>
    <property type="match status" value="1"/>
</dbReference>
<evidence type="ECO:0000256" key="2">
    <source>
        <dbReference type="ARBA" id="ARBA00009347"/>
    </source>
</evidence>
<dbReference type="RefSeq" id="WP_125419171.1">
    <property type="nucleotide sequence ID" value="NZ_RWIT01000003.1"/>
</dbReference>
<comment type="similarity">
    <text evidence="2 7">Belongs to the acyl-CoA dehydrogenase family.</text>
</comment>
<evidence type="ECO:0000259" key="11">
    <source>
        <dbReference type="Pfam" id="PF21263"/>
    </source>
</evidence>
<dbReference type="PANTHER" id="PTHR43884:SF12">
    <property type="entry name" value="ISOVALERYL-COA DEHYDROGENASE, MITOCHONDRIAL-RELATED"/>
    <property type="match status" value="1"/>
</dbReference>
<evidence type="ECO:0000259" key="8">
    <source>
        <dbReference type="Pfam" id="PF00441"/>
    </source>
</evidence>
<accession>A0A428KS17</accession>
<dbReference type="SUPFAM" id="SSF56645">
    <property type="entry name" value="Acyl-CoA dehydrogenase NM domain-like"/>
    <property type="match status" value="1"/>
</dbReference>
<evidence type="ECO:0000313" key="13">
    <source>
        <dbReference type="Proteomes" id="UP000273500"/>
    </source>
</evidence>
<dbReference type="FunFam" id="2.40.110.10:FF:000001">
    <property type="entry name" value="Acyl-CoA dehydrogenase, mitochondrial"/>
    <property type="match status" value="1"/>
</dbReference>
<dbReference type="InterPro" id="IPR006089">
    <property type="entry name" value="Acyl-CoA_DH_CS"/>
</dbReference>
<dbReference type="Pfam" id="PF21263">
    <property type="entry name" value="Acyl-CoA-dh_C"/>
    <property type="match status" value="1"/>
</dbReference>
<feature type="domain" description="Acyl-CoA dehydrogenase/oxidase N-terminal" evidence="10">
    <location>
        <begin position="30"/>
        <end position="142"/>
    </location>
</feature>
<dbReference type="SUPFAM" id="SSF47203">
    <property type="entry name" value="Acyl-CoA dehydrogenase C-terminal domain-like"/>
    <property type="match status" value="1"/>
</dbReference>
<keyword evidence="13" id="KW-1185">Reference proteome</keyword>
<dbReference type="InterPro" id="IPR013786">
    <property type="entry name" value="AcylCoA_DH/ox_N"/>
</dbReference>
<evidence type="ECO:0000259" key="9">
    <source>
        <dbReference type="Pfam" id="PF02770"/>
    </source>
</evidence>
<feature type="domain" description="Acyl-CoA oxidase/dehydrogenase middle" evidence="9">
    <location>
        <begin position="146"/>
        <end position="239"/>
    </location>
</feature>
<reference evidence="12 13" key="1">
    <citation type="submission" date="2018-12" db="EMBL/GenBank/DDBJ databases">
        <authorList>
            <person name="Feng G."/>
            <person name="Zhu H."/>
        </authorList>
    </citation>
    <scope>NUCLEOTIDE SEQUENCE [LARGE SCALE GENOMIC DNA]</scope>
    <source>
        <strain evidence="12 13">KCTC 12533</strain>
    </source>
</reference>
<dbReference type="InterPro" id="IPR006091">
    <property type="entry name" value="Acyl-CoA_Oxase/DH_mid-dom"/>
</dbReference>
<organism evidence="12 13">
    <name type="scientific">Hymenobacter rigui</name>
    <dbReference type="NCBI Taxonomy" id="334424"/>
    <lineage>
        <taxon>Bacteria</taxon>
        <taxon>Pseudomonadati</taxon>
        <taxon>Bacteroidota</taxon>
        <taxon>Cytophagia</taxon>
        <taxon>Cytophagales</taxon>
        <taxon>Hymenobacteraceae</taxon>
        <taxon>Hymenobacter</taxon>
    </lineage>
</organism>
<dbReference type="OrthoDB" id="9764422at2"/>
<dbReference type="InterPro" id="IPR046373">
    <property type="entry name" value="Acyl-CoA_Oxase/DH_mid-dom_sf"/>
</dbReference>
<keyword evidence="5 7" id="KW-0560">Oxidoreductase</keyword>
<evidence type="ECO:0000256" key="3">
    <source>
        <dbReference type="ARBA" id="ARBA00022630"/>
    </source>
</evidence>
<evidence type="ECO:0000256" key="1">
    <source>
        <dbReference type="ARBA" id="ARBA00001974"/>
    </source>
</evidence>
<comment type="caution">
    <text evidence="12">The sequence shown here is derived from an EMBL/GenBank/DDBJ whole genome shotgun (WGS) entry which is preliminary data.</text>
</comment>
<dbReference type="FunFam" id="1.10.540.10:FF:000001">
    <property type="entry name" value="Very long-chain-specific acyl-CoA dehydrogenase, mitochondrial"/>
    <property type="match status" value="1"/>
</dbReference>
<dbReference type="InterPro" id="IPR036250">
    <property type="entry name" value="AcylCo_DH-like_C"/>
</dbReference>
<dbReference type="Pfam" id="PF02771">
    <property type="entry name" value="Acyl-CoA_dh_N"/>
    <property type="match status" value="1"/>
</dbReference>
<protein>
    <submittedName>
        <fullName evidence="12">Acyl-CoA dehydrogenase</fullName>
    </submittedName>
</protein>
<evidence type="ECO:0000256" key="7">
    <source>
        <dbReference type="RuleBase" id="RU362125"/>
    </source>
</evidence>
<evidence type="ECO:0000256" key="6">
    <source>
        <dbReference type="ARBA" id="ARBA00052546"/>
    </source>
</evidence>
<name>A0A428KS17_9BACT</name>
<gene>
    <name evidence="12" type="ORF">EI291_07395</name>
</gene>
<dbReference type="PANTHER" id="PTHR43884">
    <property type="entry name" value="ACYL-COA DEHYDROGENASE"/>
    <property type="match status" value="1"/>
</dbReference>
<feature type="domain" description="Acyl-CoA dehydrogenase-like C-terminal" evidence="11">
    <location>
        <begin position="464"/>
        <end position="567"/>
    </location>
</feature>
<dbReference type="PROSITE" id="PS00073">
    <property type="entry name" value="ACYL_COA_DH_2"/>
    <property type="match status" value="1"/>
</dbReference>
<dbReference type="Gene3D" id="1.20.140.10">
    <property type="entry name" value="Butyryl-CoA Dehydrogenase, subunit A, domain 3"/>
    <property type="match status" value="2"/>
</dbReference>
<dbReference type="Proteomes" id="UP000273500">
    <property type="component" value="Unassembled WGS sequence"/>
</dbReference>
<evidence type="ECO:0000256" key="4">
    <source>
        <dbReference type="ARBA" id="ARBA00022827"/>
    </source>
</evidence>
<sequence length="595" mass="65402">MEVTNQLVKGGEFIIKETDAQDVFTPADFSEEQNMMHQTALDFVEKEVTPLLERLDNHEEGLMRNLMEKAGELGLFGVSIPEQYGGLDMDFPTSLRVTEGVGGGHSFPVAFAAHTGIAMLPILYFGNEEQKAKYLPGLTNGELMGAYCLTEPGSGSDALGAKTKAMPTEDGEHYVLNGQKMWITNGGFADVFIVFAQVDGDKFTGFIVEKETPGLSLGNEEHKMGIKGSSTRQVFLSDVKVPKSAVLGEIGKGHLIAFNILNIGRIKLAAACLGATKMASTLSVKYANERVQFKLPISKFGAIKYKLAQQAVRIYAVESAIYRAGMDIYRMEQELLSKGQSHNEALLGAAREFAVECALLKVEGSEVLDYVVDEGVQIYGGYGFSADYPMDRAYRDSRINRIFEGTNEINRMLLVDMILKKGLKGELDLMGPAQAVQQELMAIPDFNLEEETGLFAAEKKTIAKLKKAILMVAGTAVQKYMNSLAKEQEVLMNIADMAIKVYTAESTLLRVEKEAAAKGEEAVSTQIDIARVYLYDTVDQVNKFGKDAIGTMTEGDEQRLLAMGLKRFTKADLYNAKEARRRIADKLIAANEYAY</sequence>
<dbReference type="Gene3D" id="1.10.540.10">
    <property type="entry name" value="Acyl-CoA dehydrogenase/oxidase, N-terminal domain"/>
    <property type="match status" value="1"/>
</dbReference>
<dbReference type="InterPro" id="IPR037069">
    <property type="entry name" value="AcylCoA_DH/ox_N_sf"/>
</dbReference>
<dbReference type="GO" id="GO:0003995">
    <property type="term" value="F:acyl-CoA dehydrogenase activity"/>
    <property type="evidence" value="ECO:0007669"/>
    <property type="project" value="InterPro"/>
</dbReference>
<evidence type="ECO:0000259" key="10">
    <source>
        <dbReference type="Pfam" id="PF02771"/>
    </source>
</evidence>
<dbReference type="InterPro" id="IPR009075">
    <property type="entry name" value="AcylCo_DH/oxidase_C"/>
</dbReference>
<evidence type="ECO:0000256" key="5">
    <source>
        <dbReference type="ARBA" id="ARBA00023002"/>
    </source>
</evidence>
<dbReference type="GO" id="GO:0050660">
    <property type="term" value="F:flavin adenine dinucleotide binding"/>
    <property type="evidence" value="ECO:0007669"/>
    <property type="project" value="InterPro"/>
</dbReference>
<dbReference type="AlphaFoldDB" id="A0A428KS17"/>
<evidence type="ECO:0000313" key="12">
    <source>
        <dbReference type="EMBL" id="RSK49313.1"/>
    </source>
</evidence>
<keyword evidence="4 7" id="KW-0274">FAD</keyword>
<dbReference type="EMBL" id="RWIT01000003">
    <property type="protein sequence ID" value="RSK49313.1"/>
    <property type="molecule type" value="Genomic_DNA"/>
</dbReference>
<dbReference type="InterPro" id="IPR049426">
    <property type="entry name" value="Acyl-CoA-dh-like_C"/>
</dbReference>
<feature type="domain" description="Acyl-CoA dehydrogenase/oxidase C-terminal" evidence="8">
    <location>
        <begin position="251"/>
        <end position="416"/>
    </location>
</feature>
<dbReference type="InterPro" id="IPR009100">
    <property type="entry name" value="AcylCoA_DH/oxidase_NM_dom_sf"/>
</dbReference>